<dbReference type="GO" id="GO:0006281">
    <property type="term" value="P:DNA repair"/>
    <property type="evidence" value="ECO:0007669"/>
    <property type="project" value="UniProtKB-KW"/>
</dbReference>
<dbReference type="OMA" id="KGPCWES"/>
<keyword evidence="4" id="KW-0539">Nucleus</keyword>
<organism evidence="7 8">
    <name type="scientific">Mucor circinelloides f. circinelloides (strain 1006PhL)</name>
    <name type="common">Mucormycosis agent</name>
    <name type="synonym">Calyptromyces circinelloides</name>
    <dbReference type="NCBI Taxonomy" id="1220926"/>
    <lineage>
        <taxon>Eukaryota</taxon>
        <taxon>Fungi</taxon>
        <taxon>Fungi incertae sedis</taxon>
        <taxon>Mucoromycota</taxon>
        <taxon>Mucoromycotina</taxon>
        <taxon>Mucoromycetes</taxon>
        <taxon>Mucorales</taxon>
        <taxon>Mucorineae</taxon>
        <taxon>Mucoraceae</taxon>
        <taxon>Mucor</taxon>
    </lineage>
</organism>
<proteinExistence type="predicted"/>
<dbReference type="Pfam" id="PF12253">
    <property type="entry name" value="CAF1A_dimeriz"/>
    <property type="match status" value="1"/>
</dbReference>
<feature type="domain" description="Chromatin assembly factor 1 subunit A dimerization" evidence="6">
    <location>
        <begin position="420"/>
        <end position="488"/>
    </location>
</feature>
<evidence type="ECO:0000256" key="1">
    <source>
        <dbReference type="ARBA" id="ARBA00004123"/>
    </source>
</evidence>
<keyword evidence="8" id="KW-1185">Reference proteome</keyword>
<name>S2K1Z8_MUCC1</name>
<keyword evidence="2" id="KW-0227">DNA damage</keyword>
<dbReference type="InParanoid" id="S2K1Z8"/>
<feature type="compositionally biased region" description="Acidic residues" evidence="5">
    <location>
        <begin position="462"/>
        <end position="472"/>
    </location>
</feature>
<evidence type="ECO:0000313" key="8">
    <source>
        <dbReference type="Proteomes" id="UP000014254"/>
    </source>
</evidence>
<dbReference type="GO" id="GO:0005634">
    <property type="term" value="C:nucleus"/>
    <property type="evidence" value="ECO:0007669"/>
    <property type="project" value="UniProtKB-SubCell"/>
</dbReference>
<feature type="region of interest" description="Disordered" evidence="5">
    <location>
        <begin position="587"/>
        <end position="614"/>
    </location>
</feature>
<dbReference type="VEuPathDB" id="FungiDB:HMPREF1544_07017"/>
<comment type="subcellular location">
    <subcellularLocation>
        <location evidence="1">Nucleus</location>
    </subcellularLocation>
</comment>
<evidence type="ECO:0000259" key="6">
    <source>
        <dbReference type="Pfam" id="PF12253"/>
    </source>
</evidence>
<dbReference type="PANTHER" id="PTHR15272:SF0">
    <property type="entry name" value="CHROMATIN ASSEMBLY FACTOR 1 SUBUNIT A"/>
    <property type="match status" value="1"/>
</dbReference>
<dbReference type="GO" id="GO:0006334">
    <property type="term" value="P:nucleosome assembly"/>
    <property type="evidence" value="ECO:0007669"/>
    <property type="project" value="TreeGrafter"/>
</dbReference>
<feature type="region of interest" description="Disordered" evidence="5">
    <location>
        <begin position="208"/>
        <end position="305"/>
    </location>
</feature>
<dbReference type="PANTHER" id="PTHR15272">
    <property type="entry name" value="CHROMATIN ASSEMBLY FACTOR 1 SUBUNIT A CAF-1 SUBUNIT A"/>
    <property type="match status" value="1"/>
</dbReference>
<dbReference type="OrthoDB" id="440676at2759"/>
<dbReference type="STRING" id="1220926.S2K1Z8"/>
<dbReference type="GO" id="GO:0033186">
    <property type="term" value="C:CAF-1 complex"/>
    <property type="evidence" value="ECO:0007669"/>
    <property type="project" value="TreeGrafter"/>
</dbReference>
<keyword evidence="3" id="KW-0234">DNA repair</keyword>
<feature type="compositionally biased region" description="Low complexity" evidence="5">
    <location>
        <begin position="587"/>
        <end position="608"/>
    </location>
</feature>
<feature type="region of interest" description="Disordered" evidence="5">
    <location>
        <begin position="462"/>
        <end position="525"/>
    </location>
</feature>
<evidence type="ECO:0000256" key="2">
    <source>
        <dbReference type="ARBA" id="ARBA00022763"/>
    </source>
</evidence>
<dbReference type="Proteomes" id="UP000014254">
    <property type="component" value="Unassembled WGS sequence"/>
</dbReference>
<evidence type="ECO:0000256" key="4">
    <source>
        <dbReference type="ARBA" id="ARBA00023242"/>
    </source>
</evidence>
<feature type="region of interest" description="Disordered" evidence="5">
    <location>
        <begin position="677"/>
        <end position="697"/>
    </location>
</feature>
<evidence type="ECO:0000313" key="7">
    <source>
        <dbReference type="EMBL" id="EPB86205.1"/>
    </source>
</evidence>
<reference evidence="8" key="1">
    <citation type="submission" date="2013-05" db="EMBL/GenBank/DDBJ databases">
        <title>The Genome sequence of Mucor circinelloides f. circinelloides 1006PhL.</title>
        <authorList>
            <consortium name="The Broad Institute Genomics Platform"/>
            <person name="Cuomo C."/>
            <person name="Earl A."/>
            <person name="Findley K."/>
            <person name="Lee S.C."/>
            <person name="Walker B."/>
            <person name="Young S."/>
            <person name="Zeng Q."/>
            <person name="Gargeya S."/>
            <person name="Fitzgerald M."/>
            <person name="Haas B."/>
            <person name="Abouelleil A."/>
            <person name="Allen A.W."/>
            <person name="Alvarado L."/>
            <person name="Arachchi H.M."/>
            <person name="Berlin A.M."/>
            <person name="Chapman S.B."/>
            <person name="Gainer-Dewar J."/>
            <person name="Goldberg J."/>
            <person name="Griggs A."/>
            <person name="Gujja S."/>
            <person name="Hansen M."/>
            <person name="Howarth C."/>
            <person name="Imamovic A."/>
            <person name="Ireland A."/>
            <person name="Larimer J."/>
            <person name="McCowan C."/>
            <person name="Murphy C."/>
            <person name="Pearson M."/>
            <person name="Poon T.W."/>
            <person name="Priest M."/>
            <person name="Roberts A."/>
            <person name="Saif S."/>
            <person name="Shea T."/>
            <person name="Sisk P."/>
            <person name="Sykes S."/>
            <person name="Wortman J."/>
            <person name="Nusbaum C."/>
            <person name="Birren B."/>
        </authorList>
    </citation>
    <scope>NUCLEOTIDE SEQUENCE [LARGE SCALE GENOMIC DNA]</scope>
    <source>
        <strain evidence="8">1006PhL</strain>
    </source>
</reference>
<gene>
    <name evidence="7" type="ORF">HMPREF1544_07017</name>
</gene>
<evidence type="ECO:0000256" key="3">
    <source>
        <dbReference type="ARBA" id="ARBA00023204"/>
    </source>
</evidence>
<dbReference type="AlphaFoldDB" id="S2K1Z8"/>
<sequence>MDLLNKGPAAVNFISDKMETLQVPDNASPHCEYIKDGKLHFIEPKLRAENHGAVAEKIMFFRQFRAQTESTAEMFQQTIEIPPAYMDLIAALTQDSEEPLTVLITRINDTLSPFARNEKVAHKYDIAIEKAVRQTAQKCSYGLSQQVFDSIEHTMTNIPWHLSISRWEVFDISALPIDMQQTVTERRKHRQNMTEKVSTFIQNLPSNEKSTIVNTKHRNRSIYKEDKDDTARLKPVETEQEKEEKRLKREEEKKKREEKKQREEEKRLREEEKRKQREEEKRIRTEEKKKREEEKRKKEQSQLRLTSLFQKTAPTQDSSPHHVEKTIEPVKPTLFPAFYIKDHVHISDKCSAQSSSDYDQFRSALNNSSNVSIQNFISQISPDARQKRGVSTHVDIRTLLLPGASDILQVPNVRMVLRMKLLQFKEDVRPAYYGTFTKQSSIVSGRRPFSQDVDKLDYDVDSEAEWEPEGEGEDIHSGDEDEEDPNTDMIDPEDAGWLVPEGYLSDNEGVEEGERSGKPSYPQNSSRRLAVRQIVLGPFFEGEDSTMEDEVMRPFETQFLVDVSAEGFNPFYKEPVSRSVNNNATANAASTATSGSNSHTTTTTTATTHPPKLTDEQSNALINVINEKQSESIPSLINEAKANSILKDVSKRSLAAQIKSIAVKEKRGTDTRLSWYVREPVPNPSPTPAQPTPPPTQ</sequence>
<feature type="compositionally biased region" description="Basic and acidic residues" evidence="5">
    <location>
        <begin position="222"/>
        <end position="301"/>
    </location>
</feature>
<dbReference type="EMBL" id="KE123994">
    <property type="protein sequence ID" value="EPB86205.1"/>
    <property type="molecule type" value="Genomic_DNA"/>
</dbReference>
<protein>
    <recommendedName>
        <fullName evidence="6">Chromatin assembly factor 1 subunit A dimerization domain-containing protein</fullName>
    </recommendedName>
</protein>
<accession>S2K1Z8</accession>
<feature type="compositionally biased region" description="Pro residues" evidence="5">
    <location>
        <begin position="681"/>
        <end position="697"/>
    </location>
</feature>
<feature type="compositionally biased region" description="Acidic residues" evidence="5">
    <location>
        <begin position="479"/>
        <end position="494"/>
    </location>
</feature>
<evidence type="ECO:0000256" key="5">
    <source>
        <dbReference type="SAM" id="MobiDB-lite"/>
    </source>
</evidence>
<dbReference type="InterPro" id="IPR022043">
    <property type="entry name" value="CAF1A_DD"/>
</dbReference>
<dbReference type="eggNOG" id="KOG4364">
    <property type="taxonomic scope" value="Eukaryota"/>
</dbReference>